<dbReference type="PROSITE" id="PS00108">
    <property type="entry name" value="PROTEIN_KINASE_ST"/>
    <property type="match status" value="1"/>
</dbReference>
<dbReference type="GO" id="GO:0004674">
    <property type="term" value="F:protein serine/threonine kinase activity"/>
    <property type="evidence" value="ECO:0007669"/>
    <property type="project" value="UniProtKB-KW"/>
</dbReference>
<dbReference type="SMART" id="SM00220">
    <property type="entry name" value="S_TKc"/>
    <property type="match status" value="1"/>
</dbReference>
<evidence type="ECO:0000313" key="8">
    <source>
        <dbReference type="EMBL" id="MUL36858.1"/>
    </source>
</evidence>
<accession>A0A6N8FUR2</accession>
<evidence type="ECO:0000259" key="7">
    <source>
        <dbReference type="PROSITE" id="PS50011"/>
    </source>
</evidence>
<keyword evidence="3 6" id="KW-0547">Nucleotide-binding</keyword>
<evidence type="ECO:0000256" key="2">
    <source>
        <dbReference type="ARBA" id="ARBA00022679"/>
    </source>
</evidence>
<dbReference type="PROSITE" id="PS50011">
    <property type="entry name" value="PROTEIN_KINASE_DOM"/>
    <property type="match status" value="1"/>
</dbReference>
<keyword evidence="4" id="KW-0418">Kinase</keyword>
<dbReference type="InterPro" id="IPR030616">
    <property type="entry name" value="Aur-like"/>
</dbReference>
<dbReference type="OrthoDB" id="9788659at2"/>
<dbReference type="Gene3D" id="1.10.510.10">
    <property type="entry name" value="Transferase(Phosphotransferase) domain 1"/>
    <property type="match status" value="1"/>
</dbReference>
<keyword evidence="2" id="KW-0808">Transferase</keyword>
<evidence type="ECO:0000313" key="9">
    <source>
        <dbReference type="Proteomes" id="UP000441797"/>
    </source>
</evidence>
<dbReference type="InterPro" id="IPR000719">
    <property type="entry name" value="Prot_kinase_dom"/>
</dbReference>
<organism evidence="8 9">
    <name type="scientific">Gloeocapsopsis dulcis AAB1 = 1H9</name>
    <dbReference type="NCBI Taxonomy" id="1433147"/>
    <lineage>
        <taxon>Bacteria</taxon>
        <taxon>Bacillati</taxon>
        <taxon>Cyanobacteriota</taxon>
        <taxon>Cyanophyceae</taxon>
        <taxon>Oscillatoriophycideae</taxon>
        <taxon>Chroococcales</taxon>
        <taxon>Chroococcaceae</taxon>
        <taxon>Gloeocapsopsis</taxon>
        <taxon>Gloeocapsopsis dulcis</taxon>
    </lineage>
</organism>
<sequence length="617" mass="68858">MSGLFTYSAKKALRHSEYHVLGIVGQGQFGRVFCAIHRSTGQLVALKELERQSTHKFLRELRFLLSLAHPNIITFQALEYTQTKRYLVMDYCEGGTLRSLIQSKIQLSLAERLKLITDVLAGLGHAHSRGIIHRDIKPENILLNLHTTGWIARISDFGIARLSQELYGCALDDIGSSAYMAPERFYGEYSPASDLYAVGILLFELMVGHRPFSGTPKDLMLAHLNQLIKVPDTIPFLLRSTILTALQKLPARRFTSAAQMLRSIQLAAEVYGLAQEAIPLAKPAVSLSVCPSVTTQQEPLRVLVTSLVVESQQVYQAYGSQIFCQTYTSDALAKDALHQWQIQLNAPVQTLIPRPQGCFAVTQKRLHNCFVYSIYCLPRTYCPTFGKQSECSLEQYRLLSFECINSAIAIAPQGQWIAIAKTVAPRLLEQTTFQILKLPSLQPIKPPQNCRFPLQLIPLDSRYGIVVSTQLENEVAGSAGTVFEVFSRRGSFVGVLNLPISLRLVTLSATFPYRLLAIDQNNPSSALLIDLKPFRVFRIELEISPAFVVATYWGYVIADRQGKIVLLDRDGKNIGSFRVPATPSAIATFEDYGLLIATWSGDRGTLDKVDLRQLHRD</sequence>
<evidence type="ECO:0000256" key="1">
    <source>
        <dbReference type="ARBA" id="ARBA00022527"/>
    </source>
</evidence>
<dbReference type="InterPro" id="IPR011009">
    <property type="entry name" value="Kinase-like_dom_sf"/>
</dbReference>
<keyword evidence="1" id="KW-0723">Serine/threonine-protein kinase</keyword>
<dbReference type="EMBL" id="NAPY01000014">
    <property type="protein sequence ID" value="MUL36858.1"/>
    <property type="molecule type" value="Genomic_DNA"/>
</dbReference>
<reference evidence="8 9" key="1">
    <citation type="journal article" date="2019" name="Front. Microbiol.">
        <title>Genomic Features for Desiccation Tolerance and Sugar Biosynthesis in the Extremophile Gloeocapsopsis sp. UTEX B3054.</title>
        <authorList>
            <person name="Urrejola C."/>
            <person name="Alcorta J."/>
            <person name="Salas L."/>
            <person name="Vasquez M."/>
            <person name="Polz M.F."/>
            <person name="Vicuna R."/>
            <person name="Diez B."/>
        </authorList>
    </citation>
    <scope>NUCLEOTIDE SEQUENCE [LARGE SCALE GENOMIC DNA]</scope>
    <source>
        <strain evidence="8 9">1H9</strain>
    </source>
</reference>
<feature type="domain" description="Protein kinase" evidence="7">
    <location>
        <begin position="18"/>
        <end position="266"/>
    </location>
</feature>
<evidence type="ECO:0000256" key="5">
    <source>
        <dbReference type="ARBA" id="ARBA00022840"/>
    </source>
</evidence>
<dbReference type="InterPro" id="IPR017441">
    <property type="entry name" value="Protein_kinase_ATP_BS"/>
</dbReference>
<dbReference type="GO" id="GO:0005524">
    <property type="term" value="F:ATP binding"/>
    <property type="evidence" value="ECO:0007669"/>
    <property type="project" value="UniProtKB-UniRule"/>
</dbReference>
<comment type="caution">
    <text evidence="8">The sequence shown here is derived from an EMBL/GenBank/DDBJ whole genome shotgun (WGS) entry which is preliminary data.</text>
</comment>
<dbReference type="CDD" id="cd14014">
    <property type="entry name" value="STKc_PknB_like"/>
    <property type="match status" value="1"/>
</dbReference>
<protein>
    <recommendedName>
        <fullName evidence="7">Protein kinase domain-containing protein</fullName>
    </recommendedName>
</protein>
<evidence type="ECO:0000256" key="4">
    <source>
        <dbReference type="ARBA" id="ARBA00022777"/>
    </source>
</evidence>
<dbReference type="Pfam" id="PF00069">
    <property type="entry name" value="Pkinase"/>
    <property type="match status" value="1"/>
</dbReference>
<gene>
    <name evidence="8" type="ORF">BWI75_10995</name>
</gene>
<dbReference type="InterPro" id="IPR008271">
    <property type="entry name" value="Ser/Thr_kinase_AS"/>
</dbReference>
<dbReference type="PANTHER" id="PTHR24350">
    <property type="entry name" value="SERINE/THREONINE-PROTEIN KINASE IAL-RELATED"/>
    <property type="match status" value="1"/>
</dbReference>
<dbReference type="Proteomes" id="UP000441797">
    <property type="component" value="Unassembled WGS sequence"/>
</dbReference>
<keyword evidence="5 6" id="KW-0067">ATP-binding</keyword>
<feature type="binding site" evidence="6">
    <location>
        <position position="47"/>
    </location>
    <ligand>
        <name>ATP</name>
        <dbReference type="ChEBI" id="CHEBI:30616"/>
    </ligand>
</feature>
<keyword evidence="9" id="KW-1185">Reference proteome</keyword>
<proteinExistence type="predicted"/>
<name>A0A6N8FUR2_9CHRO</name>
<dbReference type="SUPFAM" id="SSF56112">
    <property type="entry name" value="Protein kinase-like (PK-like)"/>
    <property type="match status" value="1"/>
</dbReference>
<dbReference type="PROSITE" id="PS00107">
    <property type="entry name" value="PROTEIN_KINASE_ATP"/>
    <property type="match status" value="1"/>
</dbReference>
<dbReference type="RefSeq" id="WP_105217850.1">
    <property type="nucleotide sequence ID" value="NZ_CAWNSU010000036.1"/>
</dbReference>
<dbReference type="AlphaFoldDB" id="A0A6N8FUR2"/>
<evidence type="ECO:0000256" key="3">
    <source>
        <dbReference type="ARBA" id="ARBA00022741"/>
    </source>
</evidence>
<evidence type="ECO:0000256" key="6">
    <source>
        <dbReference type="PROSITE-ProRule" id="PRU10141"/>
    </source>
</evidence>